<keyword evidence="1" id="KW-1133">Transmembrane helix</keyword>
<dbReference type="Pfam" id="PF23494">
    <property type="entry name" value="bPH_10"/>
    <property type="match status" value="1"/>
</dbReference>
<gene>
    <name evidence="4" type="ORF">J5X75_29140</name>
</gene>
<feature type="domain" description="Cysteinyl-tRNA ligase anticodon binding" evidence="2">
    <location>
        <begin position="179"/>
        <end position="227"/>
    </location>
</feature>
<name>A0ABS3USP1_9ACTN</name>
<evidence type="ECO:0000259" key="3">
    <source>
        <dbReference type="Pfam" id="PF23494"/>
    </source>
</evidence>
<evidence type="ECO:0000313" key="5">
    <source>
        <dbReference type="Proteomes" id="UP000679690"/>
    </source>
</evidence>
<organism evidence="4 5">
    <name type="scientific">Actinoplanes flavus</name>
    <dbReference type="NCBI Taxonomy" id="2820290"/>
    <lineage>
        <taxon>Bacteria</taxon>
        <taxon>Bacillati</taxon>
        <taxon>Actinomycetota</taxon>
        <taxon>Actinomycetes</taxon>
        <taxon>Micromonosporales</taxon>
        <taxon>Micromonosporaceae</taxon>
        <taxon>Actinoplanes</taxon>
    </lineage>
</organism>
<evidence type="ECO:0000259" key="2">
    <source>
        <dbReference type="Pfam" id="PF23493"/>
    </source>
</evidence>
<dbReference type="Proteomes" id="UP000679690">
    <property type="component" value="Unassembled WGS sequence"/>
</dbReference>
<dbReference type="InterPro" id="IPR056411">
    <property type="entry name" value="CysS_C"/>
</dbReference>
<reference evidence="4 5" key="1">
    <citation type="submission" date="2021-03" db="EMBL/GenBank/DDBJ databases">
        <title>Actinoplanes flavus sp. nov., a novel actinomycete isolated from Coconut Palm rhizosphere soil.</title>
        <authorList>
            <person name="Luo X."/>
        </authorList>
    </citation>
    <scope>NUCLEOTIDE SEQUENCE [LARGE SCALE GENOMIC DNA]</scope>
    <source>
        <strain evidence="4 5">NEAU-H7</strain>
    </source>
</reference>
<feature type="transmembrane region" description="Helical" evidence="1">
    <location>
        <begin position="21"/>
        <end position="46"/>
    </location>
</feature>
<feature type="transmembrane region" description="Helical" evidence="1">
    <location>
        <begin position="66"/>
        <end position="85"/>
    </location>
</feature>
<dbReference type="InterPro" id="IPR057798">
    <property type="entry name" value="PH_YqeB"/>
</dbReference>
<evidence type="ECO:0000313" key="4">
    <source>
        <dbReference type="EMBL" id="MBO3741582.1"/>
    </source>
</evidence>
<dbReference type="EMBL" id="JAGFNS010000022">
    <property type="protein sequence ID" value="MBO3741582.1"/>
    <property type="molecule type" value="Genomic_DNA"/>
</dbReference>
<proteinExistence type="predicted"/>
<keyword evidence="1" id="KW-0472">Membrane</keyword>
<protein>
    <submittedName>
        <fullName evidence="4">Uncharacterized protein</fullName>
    </submittedName>
</protein>
<accession>A0ABS3USP1</accession>
<dbReference type="RefSeq" id="WP_208470730.1">
    <property type="nucleotide sequence ID" value="NZ_JAGFNS010000022.1"/>
</dbReference>
<keyword evidence="5" id="KW-1185">Reference proteome</keyword>
<feature type="domain" description="YqeB PH" evidence="3">
    <location>
        <begin position="11"/>
        <end position="161"/>
    </location>
</feature>
<sequence length="232" mass="24953">MSGEASRQDGTVLTFSPVARVLVLFGPATLGVLLGLALPVVAGWLADVGFPVLGVVWRVAASVDTWWKAAVQAAIFALVGALVSVEMVRGTVRVTVGSGEVRLRTGENEVAVARTDVGALFMDGDALVILDGESRRVFHGEPQAEAGVLERVFREHGYPWRAGDPFADLYQRWTPESGHLPVAVDAVLTARSVAVRKKAVKEAAELRGSLEKLGYAVRDDDGHQFWRPLVRS</sequence>
<keyword evidence="1" id="KW-0812">Transmembrane</keyword>
<comment type="caution">
    <text evidence="4">The sequence shown here is derived from an EMBL/GenBank/DDBJ whole genome shotgun (WGS) entry which is preliminary data.</text>
</comment>
<dbReference type="Pfam" id="PF23493">
    <property type="entry name" value="CysS_C"/>
    <property type="match status" value="1"/>
</dbReference>
<evidence type="ECO:0000256" key="1">
    <source>
        <dbReference type="SAM" id="Phobius"/>
    </source>
</evidence>